<keyword evidence="2" id="KW-1185">Reference proteome</keyword>
<accession>A0A432XWZ4</accession>
<dbReference type="OrthoDB" id="6237231at2"/>
<proteinExistence type="predicted"/>
<dbReference type="Pfam" id="PF11102">
    <property type="entry name" value="YjbF"/>
    <property type="match status" value="1"/>
</dbReference>
<dbReference type="Proteomes" id="UP000287198">
    <property type="component" value="Unassembled WGS sequence"/>
</dbReference>
<dbReference type="RefSeq" id="WP_126763851.1">
    <property type="nucleotide sequence ID" value="NZ_JBHLTZ010000012.1"/>
</dbReference>
<organism evidence="1 2">
    <name type="scientific">Pseudidiomarina halophila</name>
    <dbReference type="NCBI Taxonomy" id="1449799"/>
    <lineage>
        <taxon>Bacteria</taxon>
        <taxon>Pseudomonadati</taxon>
        <taxon>Pseudomonadota</taxon>
        <taxon>Gammaproteobacteria</taxon>
        <taxon>Alteromonadales</taxon>
        <taxon>Idiomarinaceae</taxon>
        <taxon>Pseudidiomarina</taxon>
    </lineage>
</organism>
<evidence type="ECO:0000313" key="1">
    <source>
        <dbReference type="EMBL" id="RUO53144.1"/>
    </source>
</evidence>
<evidence type="ECO:0000313" key="2">
    <source>
        <dbReference type="Proteomes" id="UP000287198"/>
    </source>
</evidence>
<dbReference type="InterPro" id="IPR023373">
    <property type="entry name" value="YmcC_sf"/>
</dbReference>
<dbReference type="SUPFAM" id="SSF159270">
    <property type="entry name" value="YmcC-like"/>
    <property type="match status" value="1"/>
</dbReference>
<name>A0A432XWZ4_9GAMM</name>
<dbReference type="PROSITE" id="PS51257">
    <property type="entry name" value="PROKAR_LIPOPROTEIN"/>
    <property type="match status" value="1"/>
</dbReference>
<dbReference type="Gene3D" id="2.40.360.10">
    <property type="entry name" value="YmcC-like"/>
    <property type="match status" value="1"/>
</dbReference>
<dbReference type="EMBL" id="PIPW01000002">
    <property type="protein sequence ID" value="RUO53144.1"/>
    <property type="molecule type" value="Genomic_DNA"/>
</dbReference>
<protein>
    <recommendedName>
        <fullName evidence="3">YjbF family lipoprotein</fullName>
    </recommendedName>
</protein>
<reference evidence="2" key="1">
    <citation type="journal article" date="2018" name="Front. Microbiol.">
        <title>Genome-Based Analysis Reveals the Taxonomy and Diversity of the Family Idiomarinaceae.</title>
        <authorList>
            <person name="Liu Y."/>
            <person name="Lai Q."/>
            <person name="Shao Z."/>
        </authorList>
    </citation>
    <scope>NUCLEOTIDE SEQUENCE [LARGE SCALE GENOMIC DNA]</scope>
    <source>
        <strain evidence="2">BH195</strain>
    </source>
</reference>
<dbReference type="InterPro" id="IPR021308">
    <property type="entry name" value="GfcB"/>
</dbReference>
<sequence length="229" mass="25210">MRFRFSLMVLTLATVTLLAGCSVRMKNIANTANEAIFGSPDISLTSQEIADLPYAAIYFKADEKPQVVAVLDRATDAQRVFRTAGEEAFITRYGRIIASSGMQGLPLYTSGWENDPLGCYVAQTAQAEPEQDCPGVWQRTVEFGNYGSNQLHQVKVQSTFQKSGTQNYQHPDGTPLTVTEIIETGEANGESFTNRFLAVKGRVVFAKHYLSENLGYGSLSEIKPYMGDL</sequence>
<evidence type="ECO:0008006" key="3">
    <source>
        <dbReference type="Google" id="ProtNLM"/>
    </source>
</evidence>
<dbReference type="AlphaFoldDB" id="A0A432XWZ4"/>
<comment type="caution">
    <text evidence="1">The sequence shown here is derived from an EMBL/GenBank/DDBJ whole genome shotgun (WGS) entry which is preliminary data.</text>
</comment>
<gene>
    <name evidence="1" type="ORF">CWI69_08985</name>
</gene>